<dbReference type="EMBL" id="QSSQ01000016">
    <property type="protein sequence ID" value="RGM03056.1"/>
    <property type="molecule type" value="Genomic_DNA"/>
</dbReference>
<proteinExistence type="inferred from homology"/>
<keyword evidence="8 13" id="KW-0406">Ion transport</keyword>
<evidence type="ECO:0000256" key="14">
    <source>
        <dbReference type="RuleBase" id="RU003848"/>
    </source>
</evidence>
<dbReference type="PANTHER" id="PTHR33445:SF1">
    <property type="entry name" value="ATP SYNTHASE SUBUNIT B"/>
    <property type="match status" value="1"/>
</dbReference>
<evidence type="ECO:0000256" key="4">
    <source>
        <dbReference type="ARBA" id="ARBA00022547"/>
    </source>
</evidence>
<dbReference type="InterPro" id="IPR050059">
    <property type="entry name" value="ATP_synthase_B_chain"/>
</dbReference>
<evidence type="ECO:0000256" key="6">
    <source>
        <dbReference type="ARBA" id="ARBA00022781"/>
    </source>
</evidence>
<comment type="function">
    <text evidence="13">Component of the F(0) channel, it forms part of the peripheral stalk, linking F(1) to F(0).</text>
</comment>
<keyword evidence="6 13" id="KW-0375">Hydrogen ion transport</keyword>
<gene>
    <name evidence="16" type="primary">atpF_2</name>
    <name evidence="13 17" type="synonym">atpF</name>
    <name evidence="17" type="ORF">DXC39_16325</name>
    <name evidence="16" type="ORF">ERS852407_05508</name>
</gene>
<evidence type="ECO:0000256" key="5">
    <source>
        <dbReference type="ARBA" id="ARBA00022692"/>
    </source>
</evidence>
<dbReference type="InterPro" id="IPR005864">
    <property type="entry name" value="ATP_synth_F0_bsu_bac"/>
</dbReference>
<dbReference type="AlphaFoldDB" id="A0A174LYS7"/>
<evidence type="ECO:0000256" key="12">
    <source>
        <dbReference type="ARBA" id="ARBA00037847"/>
    </source>
</evidence>
<protein>
    <recommendedName>
        <fullName evidence="13">ATP synthase subunit b</fullName>
    </recommendedName>
    <alternativeName>
        <fullName evidence="13">ATP synthase F(0) sector subunit b</fullName>
    </alternativeName>
    <alternativeName>
        <fullName evidence="13">ATPase subunit I</fullName>
    </alternativeName>
    <alternativeName>
        <fullName evidence="13">F-type ATPase subunit b</fullName>
        <shortName evidence="13">F-ATPase subunit b</shortName>
    </alternativeName>
</protein>
<reference evidence="17 19" key="2">
    <citation type="submission" date="2018-08" db="EMBL/GenBank/DDBJ databases">
        <title>A genome reference for cultivated species of the human gut microbiota.</title>
        <authorList>
            <person name="Zou Y."/>
            <person name="Xue W."/>
            <person name="Luo G."/>
        </authorList>
    </citation>
    <scope>NUCLEOTIDE SEQUENCE [LARGE SCALE GENOMIC DNA]</scope>
    <source>
        <strain evidence="17 19">TF05-11AC</strain>
    </source>
</reference>
<feature type="transmembrane region" description="Helical" evidence="13">
    <location>
        <begin position="6"/>
        <end position="27"/>
    </location>
</feature>
<evidence type="ECO:0000256" key="8">
    <source>
        <dbReference type="ARBA" id="ARBA00023065"/>
    </source>
</evidence>
<evidence type="ECO:0000313" key="17">
    <source>
        <dbReference type="EMBL" id="RGM03056.1"/>
    </source>
</evidence>
<dbReference type="EMBL" id="CYZE01000023">
    <property type="protein sequence ID" value="CUP28006.1"/>
    <property type="molecule type" value="Genomic_DNA"/>
</dbReference>
<name>A0A174LYS7_9FIRM</name>
<dbReference type="GO" id="GO:0005886">
    <property type="term" value="C:plasma membrane"/>
    <property type="evidence" value="ECO:0007669"/>
    <property type="project" value="UniProtKB-SubCell"/>
</dbReference>
<comment type="subunit">
    <text evidence="13">F-type ATPases have 2 components, F(1) - the catalytic core - and F(0) - the membrane proton channel. F(1) has five subunits: alpha(3), beta(3), gamma(1), delta(1), epsilon(1). F(0) has three main subunits: a(1), b(2) and c(10-14). The alpha and beta chains form an alternating ring which encloses part of the gamma chain. F(1) is attached to F(0) by a central stalk formed by the gamma and epsilon chains, while a peripheral stalk is formed by the delta and b chains.</text>
</comment>
<keyword evidence="9 13" id="KW-0472">Membrane</keyword>
<comment type="subcellular location">
    <subcellularLocation>
        <location evidence="13">Cell membrane</location>
        <topology evidence="13">Single-pass membrane protein</topology>
    </subcellularLocation>
    <subcellularLocation>
        <location evidence="12">Endomembrane system</location>
        <topology evidence="12">Single-pass membrane protein</topology>
    </subcellularLocation>
</comment>
<evidence type="ECO:0000256" key="2">
    <source>
        <dbReference type="ARBA" id="ARBA00022448"/>
    </source>
</evidence>
<evidence type="ECO:0000313" key="19">
    <source>
        <dbReference type="Proteomes" id="UP000261257"/>
    </source>
</evidence>
<dbReference type="PANTHER" id="PTHR33445">
    <property type="entry name" value="ATP SYNTHASE SUBUNIT B', CHLOROPLASTIC"/>
    <property type="match status" value="1"/>
</dbReference>
<keyword evidence="5 13" id="KW-0812">Transmembrane</keyword>
<dbReference type="Proteomes" id="UP000261257">
    <property type="component" value="Unassembled WGS sequence"/>
</dbReference>
<feature type="coiled-coil region" evidence="15">
    <location>
        <begin position="70"/>
        <end position="131"/>
    </location>
</feature>
<evidence type="ECO:0000256" key="15">
    <source>
        <dbReference type="SAM" id="Coils"/>
    </source>
</evidence>
<evidence type="ECO:0000256" key="3">
    <source>
        <dbReference type="ARBA" id="ARBA00022475"/>
    </source>
</evidence>
<dbReference type="NCBIfam" id="TIGR01144">
    <property type="entry name" value="ATP_synt_b"/>
    <property type="match status" value="1"/>
</dbReference>
<evidence type="ECO:0000256" key="13">
    <source>
        <dbReference type="HAMAP-Rule" id="MF_01398"/>
    </source>
</evidence>
<dbReference type="CDD" id="cd06503">
    <property type="entry name" value="ATP-synt_Fo_b"/>
    <property type="match status" value="1"/>
</dbReference>
<dbReference type="GO" id="GO:0045259">
    <property type="term" value="C:proton-transporting ATP synthase complex"/>
    <property type="evidence" value="ECO:0007669"/>
    <property type="project" value="UniProtKB-KW"/>
</dbReference>
<keyword evidence="10 13" id="KW-0066">ATP synthesis</keyword>
<keyword evidence="15" id="KW-0175">Coiled coil</keyword>
<evidence type="ECO:0000256" key="7">
    <source>
        <dbReference type="ARBA" id="ARBA00022989"/>
    </source>
</evidence>
<dbReference type="GO" id="GO:0046961">
    <property type="term" value="F:proton-transporting ATPase activity, rotational mechanism"/>
    <property type="evidence" value="ECO:0007669"/>
    <property type="project" value="TreeGrafter"/>
</dbReference>
<dbReference type="Pfam" id="PF00430">
    <property type="entry name" value="ATP-synt_B"/>
    <property type="match status" value="1"/>
</dbReference>
<keyword evidence="4 13" id="KW-0138">CF(0)</keyword>
<accession>A0A174LYS7</accession>
<evidence type="ECO:0000256" key="9">
    <source>
        <dbReference type="ARBA" id="ARBA00023136"/>
    </source>
</evidence>
<dbReference type="GO" id="GO:0012505">
    <property type="term" value="C:endomembrane system"/>
    <property type="evidence" value="ECO:0007669"/>
    <property type="project" value="UniProtKB-SubCell"/>
</dbReference>
<keyword evidence="7 13" id="KW-1133">Transmembrane helix</keyword>
<comment type="function">
    <text evidence="11 13">F(1)F(0) ATP synthase produces ATP from ADP in the presence of a proton or sodium gradient. F-type ATPases consist of two structural domains, F(1) containing the extramembraneous catalytic core and F(0) containing the membrane proton channel, linked together by a central stalk and a peripheral stalk. During catalysis, ATP synthesis in the catalytic domain of F(1) is coupled via a rotary mechanism of the central stalk subunits to proton translocation.</text>
</comment>
<dbReference type="Proteomes" id="UP000095651">
    <property type="component" value="Unassembled WGS sequence"/>
</dbReference>
<evidence type="ECO:0000313" key="16">
    <source>
        <dbReference type="EMBL" id="CUP28006.1"/>
    </source>
</evidence>
<evidence type="ECO:0000256" key="11">
    <source>
        <dbReference type="ARBA" id="ARBA00025198"/>
    </source>
</evidence>
<evidence type="ECO:0000256" key="10">
    <source>
        <dbReference type="ARBA" id="ARBA00023310"/>
    </source>
</evidence>
<evidence type="ECO:0000313" key="18">
    <source>
        <dbReference type="Proteomes" id="UP000095651"/>
    </source>
</evidence>
<comment type="similarity">
    <text evidence="1 13 14">Belongs to the ATPase B chain family.</text>
</comment>
<dbReference type="RefSeq" id="WP_055660058.1">
    <property type="nucleotide sequence ID" value="NZ_CABIXC010000023.1"/>
</dbReference>
<sequence>MLRLDFNLVWNIVNVIVLYLLLKHFLIKPVMDIMNKRQAMVDQSITNARASESQASELKSRYEEKLAASAEEGKKLVEEAKAEAKTVQERMIKEAGEQADRIIENAHKTANADQEKAMREAEAQIAGLVLAAAAKVVQGEMDDRKNQALYDQYIAEAGDSHDAGSK</sequence>
<keyword evidence="2 13" id="KW-0813">Transport</keyword>
<organism evidence="16 18">
    <name type="scientific">Hungatella hathewayi</name>
    <dbReference type="NCBI Taxonomy" id="154046"/>
    <lineage>
        <taxon>Bacteria</taxon>
        <taxon>Bacillati</taxon>
        <taxon>Bacillota</taxon>
        <taxon>Clostridia</taxon>
        <taxon>Lachnospirales</taxon>
        <taxon>Lachnospiraceae</taxon>
        <taxon>Hungatella</taxon>
    </lineage>
</organism>
<keyword evidence="3 13" id="KW-1003">Cell membrane</keyword>
<dbReference type="HAMAP" id="MF_01398">
    <property type="entry name" value="ATP_synth_b_bprime"/>
    <property type="match status" value="1"/>
</dbReference>
<dbReference type="GO" id="GO:0016787">
    <property type="term" value="F:hydrolase activity"/>
    <property type="evidence" value="ECO:0007669"/>
    <property type="project" value="UniProtKB-KW"/>
</dbReference>
<dbReference type="GO" id="GO:0046933">
    <property type="term" value="F:proton-transporting ATP synthase activity, rotational mechanism"/>
    <property type="evidence" value="ECO:0007669"/>
    <property type="project" value="UniProtKB-UniRule"/>
</dbReference>
<dbReference type="InterPro" id="IPR002146">
    <property type="entry name" value="ATP_synth_b/b'su_bac/chlpt"/>
</dbReference>
<keyword evidence="17" id="KW-0378">Hydrolase</keyword>
<evidence type="ECO:0000256" key="1">
    <source>
        <dbReference type="ARBA" id="ARBA00005513"/>
    </source>
</evidence>
<reference evidence="16 18" key="1">
    <citation type="submission" date="2015-09" db="EMBL/GenBank/DDBJ databases">
        <authorList>
            <consortium name="Pathogen Informatics"/>
        </authorList>
    </citation>
    <scope>NUCLEOTIDE SEQUENCE [LARGE SCALE GENOMIC DNA]</scope>
    <source>
        <strain evidence="16 18">2789STDY5608850</strain>
    </source>
</reference>